<dbReference type="Proteomes" id="UP000249390">
    <property type="component" value="Unassembled WGS sequence"/>
</dbReference>
<proteinExistence type="predicted"/>
<dbReference type="PANTHER" id="PTHR36773">
    <property type="entry name" value="EXPRESSED PROTEIN"/>
    <property type="match status" value="1"/>
</dbReference>
<keyword evidence="2" id="KW-1185">Reference proteome</keyword>
<dbReference type="AlphaFoldDB" id="A0A328DUP8"/>
<dbReference type="GO" id="GO:0009536">
    <property type="term" value="C:plastid"/>
    <property type="evidence" value="ECO:0007669"/>
    <property type="project" value="TreeGrafter"/>
</dbReference>
<reference evidence="1 2" key="1">
    <citation type="submission" date="2018-06" db="EMBL/GenBank/DDBJ databases">
        <title>The Genome of Cuscuta australis (Dodder) Provides Insight into the Evolution of Plant Parasitism.</title>
        <authorList>
            <person name="Liu H."/>
        </authorList>
    </citation>
    <scope>NUCLEOTIDE SEQUENCE [LARGE SCALE GENOMIC DNA]</scope>
    <source>
        <strain evidence="2">cv. Yunnan</strain>
        <tissue evidence="1">Vines</tissue>
    </source>
</reference>
<protein>
    <submittedName>
        <fullName evidence="1">Uncharacterized protein</fullName>
    </submittedName>
</protein>
<dbReference type="EMBL" id="NQVE01000082">
    <property type="protein sequence ID" value="RAL49457.1"/>
    <property type="molecule type" value="Genomic_DNA"/>
</dbReference>
<dbReference type="PANTHER" id="PTHR36773:SF1">
    <property type="entry name" value="EXPRESSED PROTEIN"/>
    <property type="match status" value="1"/>
</dbReference>
<evidence type="ECO:0000313" key="2">
    <source>
        <dbReference type="Proteomes" id="UP000249390"/>
    </source>
</evidence>
<evidence type="ECO:0000313" key="1">
    <source>
        <dbReference type="EMBL" id="RAL49457.1"/>
    </source>
</evidence>
<sequence length="209" mass="23260">MEKAEDSPPTNEYSPANTIVVFEKPVPLLRGPIRTNPNSGEFALAFPDPHSWASAYKSCEHQITQQCEAGVRIGCSVSASMKCQPPWWRFAFGGGASKQEFSERQKCEEREMEACLREAKDRCCGYAKQKCSGAFLDAKIAVTGSKNPNINWKEASKLISCVNLADKKLGADLLRFQKPWAEFKTQFEVTCCRGRDLLGSSDAVNFDDF</sequence>
<organism evidence="1 2">
    <name type="scientific">Cuscuta australis</name>
    <dbReference type="NCBI Taxonomy" id="267555"/>
    <lineage>
        <taxon>Eukaryota</taxon>
        <taxon>Viridiplantae</taxon>
        <taxon>Streptophyta</taxon>
        <taxon>Embryophyta</taxon>
        <taxon>Tracheophyta</taxon>
        <taxon>Spermatophyta</taxon>
        <taxon>Magnoliopsida</taxon>
        <taxon>eudicotyledons</taxon>
        <taxon>Gunneridae</taxon>
        <taxon>Pentapetalae</taxon>
        <taxon>asterids</taxon>
        <taxon>lamiids</taxon>
        <taxon>Solanales</taxon>
        <taxon>Convolvulaceae</taxon>
        <taxon>Cuscuteae</taxon>
        <taxon>Cuscuta</taxon>
        <taxon>Cuscuta subgen. Grammica</taxon>
        <taxon>Cuscuta sect. Cleistogrammica</taxon>
    </lineage>
</organism>
<accession>A0A328DUP8</accession>
<comment type="caution">
    <text evidence="1">The sequence shown here is derived from an EMBL/GenBank/DDBJ whole genome shotgun (WGS) entry which is preliminary data.</text>
</comment>
<gene>
    <name evidence="1" type="ORF">DM860_012890</name>
</gene>
<name>A0A328DUP8_9ASTE</name>